<evidence type="ECO:0000256" key="2">
    <source>
        <dbReference type="ARBA" id="ARBA00007104"/>
    </source>
</evidence>
<dbReference type="SUPFAM" id="SSF101576">
    <property type="entry name" value="Supernatant protein factor (SPF), C-terminal domain"/>
    <property type="match status" value="1"/>
</dbReference>
<keyword evidence="5 9" id="KW-1133">Transmembrane helix</keyword>
<dbReference type="PANTHER" id="PTHR22811">
    <property type="entry name" value="TRANSMEMBRANE EMP24 DOMAIN-CONTAINING PROTEIN"/>
    <property type="match status" value="1"/>
</dbReference>
<dbReference type="InterPro" id="IPR036598">
    <property type="entry name" value="GOLD_dom_sf"/>
</dbReference>
<gene>
    <name evidence="12" type="ORF">V1264_003433</name>
</gene>
<dbReference type="EMBL" id="JBAMIC010000012">
    <property type="protein sequence ID" value="KAK7099266.1"/>
    <property type="molecule type" value="Genomic_DNA"/>
</dbReference>
<dbReference type="GO" id="GO:0012505">
    <property type="term" value="C:endomembrane system"/>
    <property type="evidence" value="ECO:0007669"/>
    <property type="project" value="UniProtKB-SubCell"/>
</dbReference>
<keyword evidence="4 10" id="KW-0732">Signal</keyword>
<evidence type="ECO:0000256" key="10">
    <source>
        <dbReference type="SAM" id="SignalP"/>
    </source>
</evidence>
<sequence length="230" mass="26305">MEATKLGVVSLILCSLLSRHVSKAYEVDLTVEINAGATECFWQRIKRQVSAELEYQVIDGGDLDIDFAIYDPSGRAILMESRKTENVIRVQTEVEGDYKFCFDNSFSRISPKVVFFELVADHDDDEEDDGDDWTVDMDEVKDMVDMTVEDLKGVIDRAKLNLDKSIQLQNLIKIHEARDRNIAEANFNRINNFSAFQLFIMVTVGLTQVLMIRSLFQEKSTSRAVFKQQT</sequence>
<comment type="subcellular location">
    <subcellularLocation>
        <location evidence="7">Endomembrane system</location>
        <topology evidence="7">Single-pass membrane protein</topology>
    </subcellularLocation>
    <subcellularLocation>
        <location evidence="1 8">Membrane</location>
        <topology evidence="1 8">Single-pass type I membrane protein</topology>
    </subcellularLocation>
</comment>
<dbReference type="Proteomes" id="UP001374579">
    <property type="component" value="Unassembled WGS sequence"/>
</dbReference>
<evidence type="ECO:0000256" key="7">
    <source>
        <dbReference type="ARBA" id="ARBA00037847"/>
    </source>
</evidence>
<name>A0AAN9B4Q8_9CAEN</name>
<evidence type="ECO:0000313" key="13">
    <source>
        <dbReference type="Proteomes" id="UP001374579"/>
    </source>
</evidence>
<evidence type="ECO:0000256" key="9">
    <source>
        <dbReference type="SAM" id="Phobius"/>
    </source>
</evidence>
<comment type="similarity">
    <text evidence="2 8">Belongs to the EMP24/GP25L family.</text>
</comment>
<feature type="domain" description="GOLD" evidence="11">
    <location>
        <begin position="38"/>
        <end position="120"/>
    </location>
</feature>
<feature type="chain" id="PRO_5042842847" description="GOLD domain-containing protein" evidence="10">
    <location>
        <begin position="25"/>
        <end position="230"/>
    </location>
</feature>
<evidence type="ECO:0000256" key="1">
    <source>
        <dbReference type="ARBA" id="ARBA00004479"/>
    </source>
</evidence>
<dbReference type="InterPro" id="IPR009038">
    <property type="entry name" value="GOLD_dom"/>
</dbReference>
<dbReference type="PROSITE" id="PS50866">
    <property type="entry name" value="GOLD"/>
    <property type="match status" value="1"/>
</dbReference>
<feature type="signal peptide" evidence="10">
    <location>
        <begin position="1"/>
        <end position="24"/>
    </location>
</feature>
<accession>A0AAN9B4Q8</accession>
<keyword evidence="6 9" id="KW-0472">Membrane</keyword>
<comment type="caution">
    <text evidence="12">The sequence shown here is derived from an EMBL/GenBank/DDBJ whole genome shotgun (WGS) entry which is preliminary data.</text>
</comment>
<proteinExistence type="inferred from homology"/>
<dbReference type="Pfam" id="PF01105">
    <property type="entry name" value="EMP24_GP25L"/>
    <property type="match status" value="1"/>
</dbReference>
<keyword evidence="3 8" id="KW-0812">Transmembrane</keyword>
<dbReference type="InterPro" id="IPR015720">
    <property type="entry name" value="Emp24-like"/>
</dbReference>
<dbReference type="SMART" id="SM01190">
    <property type="entry name" value="EMP24_GP25L"/>
    <property type="match status" value="1"/>
</dbReference>
<organism evidence="12 13">
    <name type="scientific">Littorina saxatilis</name>
    <dbReference type="NCBI Taxonomy" id="31220"/>
    <lineage>
        <taxon>Eukaryota</taxon>
        <taxon>Metazoa</taxon>
        <taxon>Spiralia</taxon>
        <taxon>Lophotrochozoa</taxon>
        <taxon>Mollusca</taxon>
        <taxon>Gastropoda</taxon>
        <taxon>Caenogastropoda</taxon>
        <taxon>Littorinimorpha</taxon>
        <taxon>Littorinoidea</taxon>
        <taxon>Littorinidae</taxon>
        <taxon>Littorina</taxon>
    </lineage>
</organism>
<evidence type="ECO:0000256" key="8">
    <source>
        <dbReference type="RuleBase" id="RU003827"/>
    </source>
</evidence>
<dbReference type="AlphaFoldDB" id="A0AAN9B4Q8"/>
<evidence type="ECO:0000256" key="6">
    <source>
        <dbReference type="ARBA" id="ARBA00023136"/>
    </source>
</evidence>
<evidence type="ECO:0000256" key="3">
    <source>
        <dbReference type="ARBA" id="ARBA00022692"/>
    </source>
</evidence>
<evidence type="ECO:0000259" key="11">
    <source>
        <dbReference type="PROSITE" id="PS50866"/>
    </source>
</evidence>
<evidence type="ECO:0000256" key="5">
    <source>
        <dbReference type="ARBA" id="ARBA00022989"/>
    </source>
</evidence>
<evidence type="ECO:0000256" key="4">
    <source>
        <dbReference type="ARBA" id="ARBA00022729"/>
    </source>
</evidence>
<feature type="transmembrane region" description="Helical" evidence="9">
    <location>
        <begin position="195"/>
        <end position="216"/>
    </location>
</feature>
<evidence type="ECO:0000313" key="12">
    <source>
        <dbReference type="EMBL" id="KAK7099266.1"/>
    </source>
</evidence>
<protein>
    <recommendedName>
        <fullName evidence="11">GOLD domain-containing protein</fullName>
    </recommendedName>
</protein>
<dbReference type="GO" id="GO:0016020">
    <property type="term" value="C:membrane"/>
    <property type="evidence" value="ECO:0007669"/>
    <property type="project" value="UniProtKB-SubCell"/>
</dbReference>
<reference evidence="12 13" key="1">
    <citation type="submission" date="2024-02" db="EMBL/GenBank/DDBJ databases">
        <title>Chromosome-scale genome assembly of the rough periwinkle Littorina saxatilis.</title>
        <authorList>
            <person name="De Jode A."/>
            <person name="Faria R."/>
            <person name="Formenti G."/>
            <person name="Sims Y."/>
            <person name="Smith T.P."/>
            <person name="Tracey A."/>
            <person name="Wood J.M.D."/>
            <person name="Zagrodzka Z.B."/>
            <person name="Johannesson K."/>
            <person name="Butlin R.K."/>
            <person name="Leder E.H."/>
        </authorList>
    </citation>
    <scope>NUCLEOTIDE SEQUENCE [LARGE SCALE GENOMIC DNA]</scope>
    <source>
        <strain evidence="12">Snail1</strain>
        <tissue evidence="12">Muscle</tissue>
    </source>
</reference>
<keyword evidence="13" id="KW-1185">Reference proteome</keyword>